<reference evidence="3" key="1">
    <citation type="submission" date="2019-06" db="EMBL/GenBank/DDBJ databases">
        <authorList>
            <person name="Broberg M."/>
        </authorList>
    </citation>
    <scope>NUCLEOTIDE SEQUENCE [LARGE SCALE GENOMIC DNA]</scope>
</reference>
<keyword evidence="3" id="KW-1185">Reference proteome</keyword>
<protein>
    <submittedName>
        <fullName evidence="2">Uncharacterized protein</fullName>
    </submittedName>
</protein>
<comment type="caution">
    <text evidence="2">The sequence shown here is derived from an EMBL/GenBank/DDBJ whole genome shotgun (WGS) entry which is preliminary data.</text>
</comment>
<dbReference type="Proteomes" id="UP000754883">
    <property type="component" value="Unassembled WGS sequence"/>
</dbReference>
<feature type="compositionally biased region" description="Basic and acidic residues" evidence="1">
    <location>
        <begin position="211"/>
        <end position="230"/>
    </location>
</feature>
<sequence length="340" mass="37580">MSPGEARTIHLAVTPAGIPTTPKGAGDTRPGNFFGLPPHYQHWLVIIGSNDERNGTVFELNRPDGGIGVLVRSEQQRESEELENSTVLRAKKLDVTTSLSDEEINRIASDICQTNLKGEYDLVNGNCQTMANSLISEIATEGTYVNHQTMSHVLGSLRWDEEEVDKYGGPHNRFSSPFDETQMDFRMIISYGSNGESVVFDGVENPYSRRSSADDSSQRQEPEEWDDRVAHPSWGSRNDYTVPFGGIETPAPRSSNEDEEYAYGTANSSPLAQADSSQRQEPEEWDDRVAHPSWGSRNDYAVPFGGTETPWSSDEYEEPAASSDNGSSGVPDPGDPFWLH</sequence>
<feature type="compositionally biased region" description="Basic and acidic residues" evidence="1">
    <location>
        <begin position="278"/>
        <end position="290"/>
    </location>
</feature>
<evidence type="ECO:0000256" key="1">
    <source>
        <dbReference type="SAM" id="MobiDB-lite"/>
    </source>
</evidence>
<dbReference type="AlphaFoldDB" id="A0A9N9XZE9"/>
<feature type="compositionally biased region" description="Polar residues" evidence="1">
    <location>
        <begin position="265"/>
        <end position="277"/>
    </location>
</feature>
<evidence type="ECO:0000313" key="3">
    <source>
        <dbReference type="Proteomes" id="UP000754883"/>
    </source>
</evidence>
<gene>
    <name evidence="2" type="ORF">CBYS24578_00007942</name>
</gene>
<organism evidence="2 3">
    <name type="scientific">Clonostachys byssicola</name>
    <dbReference type="NCBI Taxonomy" id="160290"/>
    <lineage>
        <taxon>Eukaryota</taxon>
        <taxon>Fungi</taxon>
        <taxon>Dikarya</taxon>
        <taxon>Ascomycota</taxon>
        <taxon>Pezizomycotina</taxon>
        <taxon>Sordariomycetes</taxon>
        <taxon>Hypocreomycetidae</taxon>
        <taxon>Hypocreales</taxon>
        <taxon>Bionectriaceae</taxon>
        <taxon>Clonostachys</taxon>
    </lineage>
</organism>
<evidence type="ECO:0000313" key="2">
    <source>
        <dbReference type="EMBL" id="CAG9986744.1"/>
    </source>
</evidence>
<feature type="region of interest" description="Disordered" evidence="1">
    <location>
        <begin position="205"/>
        <end position="340"/>
    </location>
</feature>
<proteinExistence type="predicted"/>
<dbReference type="EMBL" id="CABFNO020001405">
    <property type="protein sequence ID" value="CAG9986744.1"/>
    <property type="molecule type" value="Genomic_DNA"/>
</dbReference>
<name>A0A9N9XZE9_9HYPO</name>
<accession>A0A9N9XZE9</accession>
<reference evidence="2 3" key="2">
    <citation type="submission" date="2021-10" db="EMBL/GenBank/DDBJ databases">
        <authorList>
            <person name="Piombo E."/>
        </authorList>
    </citation>
    <scope>NUCLEOTIDE SEQUENCE [LARGE SCALE GENOMIC DNA]</scope>
</reference>